<accession>A0A1R3RJM8</accession>
<name>A0A1R3RJM8_ASPC5</name>
<dbReference type="EMBL" id="KV907501">
    <property type="protein sequence ID" value="OOF94695.1"/>
    <property type="molecule type" value="Genomic_DNA"/>
</dbReference>
<reference evidence="2" key="1">
    <citation type="journal article" date="2017" name="Genome Biol.">
        <title>Comparative genomics reveals high biological diversity and specific adaptations in the industrially and medically important fungal genus Aspergillus.</title>
        <authorList>
            <person name="de Vries R.P."/>
            <person name="Riley R."/>
            <person name="Wiebenga A."/>
            <person name="Aguilar-Osorio G."/>
            <person name="Amillis S."/>
            <person name="Uchima C.A."/>
            <person name="Anderluh G."/>
            <person name="Asadollahi M."/>
            <person name="Askin M."/>
            <person name="Barry K."/>
            <person name="Battaglia E."/>
            <person name="Bayram O."/>
            <person name="Benocci T."/>
            <person name="Braus-Stromeyer S.A."/>
            <person name="Caldana C."/>
            <person name="Canovas D."/>
            <person name="Cerqueira G.C."/>
            <person name="Chen F."/>
            <person name="Chen W."/>
            <person name="Choi C."/>
            <person name="Clum A."/>
            <person name="Dos Santos R.A."/>
            <person name="Damasio A.R."/>
            <person name="Diallinas G."/>
            <person name="Emri T."/>
            <person name="Fekete E."/>
            <person name="Flipphi M."/>
            <person name="Freyberg S."/>
            <person name="Gallo A."/>
            <person name="Gournas C."/>
            <person name="Habgood R."/>
            <person name="Hainaut M."/>
            <person name="Harispe M.L."/>
            <person name="Henrissat B."/>
            <person name="Hilden K.S."/>
            <person name="Hope R."/>
            <person name="Hossain A."/>
            <person name="Karabika E."/>
            <person name="Karaffa L."/>
            <person name="Karanyi Z."/>
            <person name="Krasevec N."/>
            <person name="Kuo A."/>
            <person name="Kusch H."/>
            <person name="LaButti K."/>
            <person name="Lagendijk E.L."/>
            <person name="Lapidus A."/>
            <person name="Levasseur A."/>
            <person name="Lindquist E."/>
            <person name="Lipzen A."/>
            <person name="Logrieco A.F."/>
            <person name="MacCabe A."/>
            <person name="Maekelae M.R."/>
            <person name="Malavazi I."/>
            <person name="Melin P."/>
            <person name="Meyer V."/>
            <person name="Mielnichuk N."/>
            <person name="Miskei M."/>
            <person name="Molnar A.P."/>
            <person name="Mule G."/>
            <person name="Ngan C.Y."/>
            <person name="Orejas M."/>
            <person name="Orosz E."/>
            <person name="Ouedraogo J.P."/>
            <person name="Overkamp K.M."/>
            <person name="Park H.-S."/>
            <person name="Perrone G."/>
            <person name="Piumi F."/>
            <person name="Punt P.J."/>
            <person name="Ram A.F."/>
            <person name="Ramon A."/>
            <person name="Rauscher S."/>
            <person name="Record E."/>
            <person name="Riano-Pachon D.M."/>
            <person name="Robert V."/>
            <person name="Roehrig J."/>
            <person name="Ruller R."/>
            <person name="Salamov A."/>
            <person name="Salih N.S."/>
            <person name="Samson R.A."/>
            <person name="Sandor E."/>
            <person name="Sanguinetti M."/>
            <person name="Schuetze T."/>
            <person name="Sepcic K."/>
            <person name="Shelest E."/>
            <person name="Sherlock G."/>
            <person name="Sophianopoulou V."/>
            <person name="Squina F.M."/>
            <person name="Sun H."/>
            <person name="Susca A."/>
            <person name="Todd R.B."/>
            <person name="Tsang A."/>
            <person name="Unkles S.E."/>
            <person name="van de Wiele N."/>
            <person name="van Rossen-Uffink D."/>
            <person name="Oliveira J.V."/>
            <person name="Vesth T.C."/>
            <person name="Visser J."/>
            <person name="Yu J.-H."/>
            <person name="Zhou M."/>
            <person name="Andersen M.R."/>
            <person name="Archer D.B."/>
            <person name="Baker S.E."/>
            <person name="Benoit I."/>
            <person name="Brakhage A.A."/>
            <person name="Braus G.H."/>
            <person name="Fischer R."/>
            <person name="Frisvad J.C."/>
            <person name="Goldman G.H."/>
            <person name="Houbraken J."/>
            <person name="Oakley B."/>
            <person name="Pocsi I."/>
            <person name="Scazzocchio C."/>
            <person name="Seiboth B."/>
            <person name="vanKuyk P.A."/>
            <person name="Wortman J."/>
            <person name="Dyer P.S."/>
            <person name="Grigoriev I.V."/>
        </authorList>
    </citation>
    <scope>NUCLEOTIDE SEQUENCE [LARGE SCALE GENOMIC DNA]</scope>
    <source>
        <strain evidence="2">ITEM 5010</strain>
    </source>
</reference>
<dbReference type="VEuPathDB" id="FungiDB:ASPCADRAFT_6378"/>
<protein>
    <submittedName>
        <fullName evidence="1">Uncharacterized protein</fullName>
    </submittedName>
</protein>
<proteinExistence type="predicted"/>
<keyword evidence="2" id="KW-1185">Reference proteome</keyword>
<evidence type="ECO:0000313" key="2">
    <source>
        <dbReference type="Proteomes" id="UP000188318"/>
    </source>
</evidence>
<gene>
    <name evidence="1" type="ORF">ASPCADRAFT_6378</name>
</gene>
<sequence length="127" mass="14021">MELEIVFRELVVLPSRLEAARHVAVQLHAVLVEDVAVEDLEGVEVAAVGDPAVGGPDLRNVFQLNAKPNQVKTESRGAILGMIEELLVGRSIVAHTQWSRNEHKTRIILARGRIFDIDIEQIQEEAG</sequence>
<organism evidence="1 2">
    <name type="scientific">Aspergillus carbonarius (strain ITEM 5010)</name>
    <dbReference type="NCBI Taxonomy" id="602072"/>
    <lineage>
        <taxon>Eukaryota</taxon>
        <taxon>Fungi</taxon>
        <taxon>Dikarya</taxon>
        <taxon>Ascomycota</taxon>
        <taxon>Pezizomycotina</taxon>
        <taxon>Eurotiomycetes</taxon>
        <taxon>Eurotiomycetidae</taxon>
        <taxon>Eurotiales</taxon>
        <taxon>Aspergillaceae</taxon>
        <taxon>Aspergillus</taxon>
        <taxon>Aspergillus subgen. Circumdati</taxon>
    </lineage>
</organism>
<evidence type="ECO:0000313" key="1">
    <source>
        <dbReference type="EMBL" id="OOF94695.1"/>
    </source>
</evidence>
<dbReference type="Proteomes" id="UP000188318">
    <property type="component" value="Unassembled WGS sequence"/>
</dbReference>
<dbReference type="AlphaFoldDB" id="A0A1R3RJM8"/>